<dbReference type="RefSeq" id="WP_190878538.1">
    <property type="nucleotide sequence ID" value="NZ_CP159837.1"/>
</dbReference>
<name>A0AAU8J9G5_9CYAN</name>
<reference evidence="1" key="1">
    <citation type="submission" date="2024-07" db="EMBL/GenBank/DDBJ databases">
        <authorList>
            <person name="Kim Y.J."/>
            <person name="Jeong J.Y."/>
        </authorList>
    </citation>
    <scope>NUCLEOTIDE SEQUENCE</scope>
    <source>
        <strain evidence="1">GIHE-MW2</strain>
    </source>
</reference>
<dbReference type="EMBL" id="CP159837">
    <property type="protein sequence ID" value="XCM35448.1"/>
    <property type="molecule type" value="Genomic_DNA"/>
</dbReference>
<dbReference type="AlphaFoldDB" id="A0AAU8J9G5"/>
<gene>
    <name evidence="1" type="ORF">ABWT76_004131</name>
</gene>
<protein>
    <submittedName>
        <fullName evidence="1">DUF4276 family protein</fullName>
    </submittedName>
</protein>
<accession>A0AAU8J9G5</accession>
<evidence type="ECO:0000313" key="1">
    <source>
        <dbReference type="EMBL" id="XCM35448.1"/>
    </source>
</evidence>
<proteinExistence type="predicted"/>
<sequence length="250" mass="28537">MTSQSTTPAQPYRYVKFGLIFTGETEEIYLPKLFKTLMDLGSCSFEVIRRIPQLDPRTDRKQKLTVTGVQDKKIPSKDEKEITWPAKQYLNQSNTYAIVVDDLEHSRKSQGQAVFDLYRNALDILPPDQKYRASVHFLVNMLEAYYFADAQAINAVLGTSLTDYQGDVETIRNPKGDLKQRYPGFDEKKDGGKILQKLDLEKVLSNPDTCASLRTLFAWCLKCLGQPSTKEYQFLNGKLSEITRSQLENS</sequence>
<organism evidence="1">
    <name type="scientific">Planktothricoides raciborskii GIHE-MW2</name>
    <dbReference type="NCBI Taxonomy" id="2792601"/>
    <lineage>
        <taxon>Bacteria</taxon>
        <taxon>Bacillati</taxon>
        <taxon>Cyanobacteriota</taxon>
        <taxon>Cyanophyceae</taxon>
        <taxon>Oscillatoriophycideae</taxon>
        <taxon>Oscillatoriales</taxon>
        <taxon>Oscillatoriaceae</taxon>
        <taxon>Planktothricoides</taxon>
    </lineage>
</organism>